<evidence type="ECO:0000256" key="2">
    <source>
        <dbReference type="SAM" id="SignalP"/>
    </source>
</evidence>
<dbReference type="Pfam" id="PF18962">
    <property type="entry name" value="Por_Secre_tail"/>
    <property type="match status" value="1"/>
</dbReference>
<reference evidence="5" key="1">
    <citation type="journal article" date="2019" name="Int. J. Syst. Evol. Microbiol.">
        <title>The Global Catalogue of Microorganisms (GCM) 10K type strain sequencing project: providing services to taxonomists for standard genome sequencing and annotation.</title>
        <authorList>
            <consortium name="The Broad Institute Genomics Platform"/>
            <consortium name="The Broad Institute Genome Sequencing Center for Infectious Disease"/>
            <person name="Wu L."/>
            <person name="Ma J."/>
        </authorList>
    </citation>
    <scope>NUCLEOTIDE SEQUENCE [LARGE SCALE GENOMIC DNA]</scope>
    <source>
        <strain evidence="5">CCUG 50349</strain>
    </source>
</reference>
<evidence type="ECO:0000259" key="3">
    <source>
        <dbReference type="Pfam" id="PF18962"/>
    </source>
</evidence>
<proteinExistence type="predicted"/>
<sequence length="262" mass="28451">MKKMLLFSALFVMQFISAQQIDFTIRYSDANARFEVYATSNFTENNFTWGPSQISVLVPANFPDQALLITSHAGGSWGDNSIVYAPTAAPTFDFHGISTGGQLTNLVANQEKLVFSFVSPVGNCATGLRLFVNGTDPDSSQPGMAGGDFSNTIDNGNTVDVYNANYANTGTTCTLSAETVALTEINIKAYPNPVISQLTISGLTTAFNNIEIFAYNGQLLKSFDTKESEVKFDFSGYADGVYFVKIQNADHNFTVKKIIKQP</sequence>
<accession>A0ABV9P2P3</accession>
<name>A0ABV9P2P3_9FLAO</name>
<keyword evidence="5" id="KW-1185">Reference proteome</keyword>
<protein>
    <submittedName>
        <fullName evidence="4">T9SS type A sorting domain-containing protein</fullName>
    </submittedName>
</protein>
<comment type="caution">
    <text evidence="4">The sequence shown here is derived from an EMBL/GenBank/DDBJ whole genome shotgun (WGS) entry which is preliminary data.</text>
</comment>
<feature type="domain" description="Secretion system C-terminal sorting" evidence="3">
    <location>
        <begin position="190"/>
        <end position="259"/>
    </location>
</feature>
<evidence type="ECO:0000313" key="5">
    <source>
        <dbReference type="Proteomes" id="UP001595885"/>
    </source>
</evidence>
<gene>
    <name evidence="4" type="ORF">ACFO3U_07515</name>
</gene>
<dbReference type="Proteomes" id="UP001595885">
    <property type="component" value="Unassembled WGS sequence"/>
</dbReference>
<dbReference type="NCBIfam" id="TIGR04183">
    <property type="entry name" value="Por_Secre_tail"/>
    <property type="match status" value="1"/>
</dbReference>
<dbReference type="InterPro" id="IPR026444">
    <property type="entry name" value="Secre_tail"/>
</dbReference>
<dbReference type="EMBL" id="JBHSGW010000009">
    <property type="protein sequence ID" value="MFC4739838.1"/>
    <property type="molecule type" value="Genomic_DNA"/>
</dbReference>
<dbReference type="RefSeq" id="WP_379740041.1">
    <property type="nucleotide sequence ID" value="NZ_JBHSGW010000009.1"/>
</dbReference>
<feature type="chain" id="PRO_5047225172" evidence="2">
    <location>
        <begin position="19"/>
        <end position="262"/>
    </location>
</feature>
<evidence type="ECO:0000256" key="1">
    <source>
        <dbReference type="ARBA" id="ARBA00022729"/>
    </source>
</evidence>
<feature type="signal peptide" evidence="2">
    <location>
        <begin position="1"/>
        <end position="18"/>
    </location>
</feature>
<evidence type="ECO:0000313" key="4">
    <source>
        <dbReference type="EMBL" id="MFC4739838.1"/>
    </source>
</evidence>
<keyword evidence="1 2" id="KW-0732">Signal</keyword>
<organism evidence="4 5">
    <name type="scientific">Flavobacterium ponti</name>
    <dbReference type="NCBI Taxonomy" id="665133"/>
    <lineage>
        <taxon>Bacteria</taxon>
        <taxon>Pseudomonadati</taxon>
        <taxon>Bacteroidota</taxon>
        <taxon>Flavobacteriia</taxon>
        <taxon>Flavobacteriales</taxon>
        <taxon>Flavobacteriaceae</taxon>
        <taxon>Flavobacterium</taxon>
    </lineage>
</organism>